<protein>
    <recommendedName>
        <fullName evidence="18">Protein phosphatase 1E</fullName>
        <ecNumber evidence="5">3.1.3.16</ecNumber>
    </recommendedName>
    <alternativeName>
        <fullName evidence="21">Ca(2+)/calmodulin-dependent protein kinase phosphatase N</fullName>
    </alternativeName>
    <alternativeName>
        <fullName evidence="19">CaMKP-nucleus</fullName>
    </alternativeName>
    <alternativeName>
        <fullName evidence="20">Partner of PIX 1</fullName>
    </alternativeName>
    <alternativeName>
        <fullName evidence="22">Partner of PIX-alpha</fullName>
    </alternativeName>
</protein>
<evidence type="ECO:0000256" key="23">
    <source>
        <dbReference type="RuleBase" id="RU003465"/>
    </source>
</evidence>
<evidence type="ECO:0000256" key="5">
    <source>
        <dbReference type="ARBA" id="ARBA00013081"/>
    </source>
</evidence>
<evidence type="ECO:0000256" key="19">
    <source>
        <dbReference type="ARBA" id="ARBA00075580"/>
    </source>
</evidence>
<dbReference type="GO" id="GO:0005634">
    <property type="term" value="C:nucleus"/>
    <property type="evidence" value="ECO:0007669"/>
    <property type="project" value="UniProtKB-SubCell"/>
</dbReference>
<evidence type="ECO:0000256" key="16">
    <source>
        <dbReference type="ARBA" id="ARBA00048336"/>
    </source>
</evidence>
<evidence type="ECO:0000256" key="10">
    <source>
        <dbReference type="ARBA" id="ARBA00022801"/>
    </source>
</evidence>
<keyword evidence="12 23" id="KW-0904">Protein phosphatase</keyword>
<feature type="region of interest" description="Disordered" evidence="24">
    <location>
        <begin position="524"/>
        <end position="543"/>
    </location>
</feature>
<feature type="compositionally biased region" description="Basic and acidic residues" evidence="24">
    <location>
        <begin position="479"/>
        <end position="491"/>
    </location>
</feature>
<evidence type="ECO:0000256" key="12">
    <source>
        <dbReference type="ARBA" id="ARBA00022912"/>
    </source>
</evidence>
<dbReference type="PROSITE" id="PS51746">
    <property type="entry name" value="PPM_2"/>
    <property type="match status" value="1"/>
</dbReference>
<reference evidence="26" key="1">
    <citation type="journal article" date="2012" name="Nature">
        <title>The oyster genome reveals stress adaptation and complexity of shell formation.</title>
        <authorList>
            <person name="Zhang G."/>
            <person name="Fang X."/>
            <person name="Guo X."/>
            <person name="Li L."/>
            <person name="Luo R."/>
            <person name="Xu F."/>
            <person name="Yang P."/>
            <person name="Zhang L."/>
            <person name="Wang X."/>
            <person name="Qi H."/>
            <person name="Xiong Z."/>
            <person name="Que H."/>
            <person name="Xie Y."/>
            <person name="Holland P.W."/>
            <person name="Paps J."/>
            <person name="Zhu Y."/>
            <person name="Wu F."/>
            <person name="Chen Y."/>
            <person name="Wang J."/>
            <person name="Peng C."/>
            <person name="Meng J."/>
            <person name="Yang L."/>
            <person name="Liu J."/>
            <person name="Wen B."/>
            <person name="Zhang N."/>
            <person name="Huang Z."/>
            <person name="Zhu Q."/>
            <person name="Feng Y."/>
            <person name="Mount A."/>
            <person name="Hedgecock D."/>
            <person name="Xu Z."/>
            <person name="Liu Y."/>
            <person name="Domazet-Loso T."/>
            <person name="Du Y."/>
            <person name="Sun X."/>
            <person name="Zhang S."/>
            <person name="Liu B."/>
            <person name="Cheng P."/>
            <person name="Jiang X."/>
            <person name="Li J."/>
            <person name="Fan D."/>
            <person name="Wang W."/>
            <person name="Fu W."/>
            <person name="Wang T."/>
            <person name="Wang B."/>
            <person name="Zhang J."/>
            <person name="Peng Z."/>
            <person name="Li Y."/>
            <person name="Li N."/>
            <person name="Wang J."/>
            <person name="Chen M."/>
            <person name="He Y."/>
            <person name="Tan F."/>
            <person name="Song X."/>
            <person name="Zheng Q."/>
            <person name="Huang R."/>
            <person name="Yang H."/>
            <person name="Du X."/>
            <person name="Chen L."/>
            <person name="Yang M."/>
            <person name="Gaffney P.M."/>
            <person name="Wang S."/>
            <person name="Luo L."/>
            <person name="She Z."/>
            <person name="Ming Y."/>
            <person name="Huang W."/>
            <person name="Zhang S."/>
            <person name="Huang B."/>
            <person name="Zhang Y."/>
            <person name="Qu T."/>
            <person name="Ni P."/>
            <person name="Miao G."/>
            <person name="Wang J."/>
            <person name="Wang Q."/>
            <person name="Steinberg C.E."/>
            <person name="Wang H."/>
            <person name="Li N."/>
            <person name="Qian L."/>
            <person name="Zhang G."/>
            <person name="Li Y."/>
            <person name="Yang H."/>
            <person name="Liu X."/>
            <person name="Wang J."/>
            <person name="Yin Y."/>
            <person name="Wang J."/>
        </authorList>
    </citation>
    <scope>NUCLEOTIDE SEQUENCE [LARGE SCALE GENOMIC DNA]</scope>
    <source>
        <strain evidence="26">05x7-T-G4-1.051#20</strain>
    </source>
</reference>
<dbReference type="InterPro" id="IPR036457">
    <property type="entry name" value="PPM-type-like_dom_sf"/>
</dbReference>
<dbReference type="PROSITE" id="PS01032">
    <property type="entry name" value="PPM_1"/>
    <property type="match status" value="1"/>
</dbReference>
<evidence type="ECO:0000256" key="3">
    <source>
        <dbReference type="ARBA" id="ARBA00004123"/>
    </source>
</evidence>
<comment type="cofactor">
    <cofactor evidence="1">
        <name>Mn(2+)</name>
        <dbReference type="ChEBI" id="CHEBI:29035"/>
    </cofactor>
</comment>
<comment type="subunit">
    <text evidence="17">Heterotrimer. Interacts with PAX1 and ARHGEF6 (or ARHGEF7).</text>
</comment>
<dbReference type="GO" id="GO:0004722">
    <property type="term" value="F:protein serine/threonine phosphatase activity"/>
    <property type="evidence" value="ECO:0007669"/>
    <property type="project" value="UniProtKB-EC"/>
</dbReference>
<keyword evidence="6" id="KW-0963">Cytoplasm</keyword>
<dbReference type="Pfam" id="PF00481">
    <property type="entry name" value="PP2C"/>
    <property type="match status" value="1"/>
</dbReference>
<evidence type="ECO:0000256" key="20">
    <source>
        <dbReference type="ARBA" id="ARBA00075701"/>
    </source>
</evidence>
<dbReference type="HOGENOM" id="CLU_307818_0_0_1"/>
<comment type="similarity">
    <text evidence="23">Belongs to the PP2C family.</text>
</comment>
<evidence type="ECO:0000256" key="21">
    <source>
        <dbReference type="ARBA" id="ARBA00078590"/>
    </source>
</evidence>
<evidence type="ECO:0000256" key="7">
    <source>
        <dbReference type="ARBA" id="ARBA00022553"/>
    </source>
</evidence>
<feature type="compositionally biased region" description="Basic residues" evidence="24">
    <location>
        <begin position="639"/>
        <end position="651"/>
    </location>
</feature>
<feature type="compositionally biased region" description="Polar residues" evidence="24">
    <location>
        <begin position="774"/>
        <end position="792"/>
    </location>
</feature>
<dbReference type="EMBL" id="JH816309">
    <property type="protein sequence ID" value="EKC33214.1"/>
    <property type="molecule type" value="Genomic_DNA"/>
</dbReference>
<evidence type="ECO:0000256" key="13">
    <source>
        <dbReference type="ARBA" id="ARBA00023211"/>
    </source>
</evidence>
<dbReference type="EC" id="3.1.3.16" evidence="5"/>
<keyword evidence="14" id="KW-0539">Nucleus</keyword>
<dbReference type="SUPFAM" id="SSF81606">
    <property type="entry name" value="PP2C-like"/>
    <property type="match status" value="1"/>
</dbReference>
<dbReference type="PANTHER" id="PTHR47992">
    <property type="entry name" value="PROTEIN PHOSPHATASE"/>
    <property type="match status" value="1"/>
</dbReference>
<keyword evidence="13" id="KW-0464">Manganese</keyword>
<dbReference type="FunFam" id="3.60.40.10:FF:000021">
    <property type="entry name" value="Protein phosphatase, Mg2+/Mn2+-dependent, 1E"/>
    <property type="match status" value="1"/>
</dbReference>
<keyword evidence="7" id="KW-0597">Phosphoprotein</keyword>
<gene>
    <name evidence="26" type="ORF">CGI_10017392</name>
</gene>
<evidence type="ECO:0000256" key="17">
    <source>
        <dbReference type="ARBA" id="ARBA00063519"/>
    </source>
</evidence>
<dbReference type="GO" id="GO:0005737">
    <property type="term" value="C:cytoplasm"/>
    <property type="evidence" value="ECO:0007669"/>
    <property type="project" value="UniProtKB-SubCell"/>
</dbReference>
<feature type="region of interest" description="Disordered" evidence="24">
    <location>
        <begin position="774"/>
        <end position="803"/>
    </location>
</feature>
<proteinExistence type="inferred from homology"/>
<evidence type="ECO:0000256" key="8">
    <source>
        <dbReference type="ARBA" id="ARBA00022723"/>
    </source>
</evidence>
<keyword evidence="8" id="KW-0479">Metal-binding</keyword>
<feature type="compositionally biased region" description="Basic and acidic residues" evidence="24">
    <location>
        <begin position="88"/>
        <end position="104"/>
    </location>
</feature>
<evidence type="ECO:0000256" key="1">
    <source>
        <dbReference type="ARBA" id="ARBA00001936"/>
    </source>
</evidence>
<feature type="compositionally biased region" description="Polar residues" evidence="24">
    <location>
        <begin position="454"/>
        <end position="471"/>
    </location>
</feature>
<evidence type="ECO:0000256" key="4">
    <source>
        <dbReference type="ARBA" id="ARBA00004496"/>
    </source>
</evidence>
<dbReference type="InterPro" id="IPR000222">
    <property type="entry name" value="PP2C_BS"/>
</dbReference>
<feature type="region of interest" description="Disordered" evidence="24">
    <location>
        <begin position="88"/>
        <end position="113"/>
    </location>
</feature>
<keyword evidence="11" id="KW-0460">Magnesium</keyword>
<comment type="cofactor">
    <cofactor evidence="2">
        <name>Mg(2+)</name>
        <dbReference type="ChEBI" id="CHEBI:18420"/>
    </cofactor>
</comment>
<evidence type="ECO:0000256" key="22">
    <source>
        <dbReference type="ARBA" id="ARBA00079435"/>
    </source>
</evidence>
<evidence type="ECO:0000259" key="25">
    <source>
        <dbReference type="PROSITE" id="PS51746"/>
    </source>
</evidence>
<dbReference type="Gene3D" id="3.60.40.10">
    <property type="entry name" value="PPM-type phosphatase domain"/>
    <property type="match status" value="1"/>
</dbReference>
<evidence type="ECO:0000256" key="18">
    <source>
        <dbReference type="ARBA" id="ARBA00070214"/>
    </source>
</evidence>
<dbReference type="AlphaFoldDB" id="K1QPZ3"/>
<dbReference type="CDD" id="cd00143">
    <property type="entry name" value="PP2Cc"/>
    <property type="match status" value="1"/>
</dbReference>
<sequence>MEEPFTNDRESFQRFLAAFCKRINDNEDDSDFLPFRPPNRHLTLEELQGECFDWSLRYLGLQKCPPTLAAAITREVYEQAKKIDFREFEERPEGSNEVEAKEENSSNEIQRPESVLDASTLMEHIIDMVDEVCQKWNKDLPAIPIPAQVHECYHYEIKNTRRKMEDKHVMLQDMNTLFDLKDYPQQSYYSVFDGHAGIEAAVYAANHLHIHLPTCEKFSSDPEAALKCSYKATDDYFIRKAQREGIKSGCTGVTVFIRDKMLYLAWLGDSQACLVRDGHALSIMNPHKPERQDEKSRIEALGGVVLYMGTWRVNGNLAVSRAIGDLNQKKFICSDADTTVIELEGTEDYIVLACDGMWDGITQEDLPRIVYNYLQKTNGDKSGVAQMLVELAKENGSTDNITVVIVFLRDKIAEPVIMPVFSFDKVSNSQGDDEADHVDGKEDCNDSSGKRNNSENSSPNGNTKIDVNQQKDAVDESEEHQQETQDKDNSVKPENTPPLPADLVLKKEPVFIIEDIVHQTVDDPIAENKTRSPSPSPVCTETDDKPVVFSISKAVTPTETVASSVSSVQKTGKSLPDGIGLSAFLSYLPNQGSTISEFTYGLQTNSKPGSVPKSLGPLLEDLPIVSNYVIQEELYKKKELGKKKPKRNKNPKSREQNRDGHYVVPRRGKKKVDGTAPVVWAFAGKNTASVRNHRLTSLRNSKNSSRVILSNILNNGAVDPSIPSQTSSDLKFLEKISKSKHFIESEQQGSEDFPMPHNIFDYPLSTFTASSNLKIKPTSSNKSRSSQATQFKTDPKTVPPFHQSWRPRKLSKINASSVLTEPPPTPFSNVKIHPSSDLKIFQAKRSVNAAFLAMRSTNVAQGGQAFVATAHQAFAFQTPAIGATLLEVVAKWIKTIIDGPTDSEGRVADVAIGGTAAVGCVPVVVVVPVAAPSQAARAGPGAGRADGLVACPASDIAFDA</sequence>
<evidence type="ECO:0000256" key="6">
    <source>
        <dbReference type="ARBA" id="ARBA00022490"/>
    </source>
</evidence>
<evidence type="ECO:0000256" key="11">
    <source>
        <dbReference type="ARBA" id="ARBA00022842"/>
    </source>
</evidence>
<dbReference type="InterPro" id="IPR001932">
    <property type="entry name" value="PPM-type_phosphatase-like_dom"/>
</dbReference>
<feature type="region of interest" description="Disordered" evidence="24">
    <location>
        <begin position="639"/>
        <end position="661"/>
    </location>
</feature>
<evidence type="ECO:0000256" key="24">
    <source>
        <dbReference type="SAM" id="MobiDB-lite"/>
    </source>
</evidence>
<comment type="subcellular location">
    <subcellularLocation>
        <location evidence="4">Cytoplasm</location>
    </subcellularLocation>
    <subcellularLocation>
        <location evidence="3">Nucleus</location>
    </subcellularLocation>
</comment>
<keyword evidence="9" id="KW-0677">Repeat</keyword>
<feature type="domain" description="PPM-type phosphatase" evidence="25">
    <location>
        <begin position="151"/>
        <end position="408"/>
    </location>
</feature>
<feature type="region of interest" description="Disordered" evidence="24">
    <location>
        <begin position="426"/>
        <end position="503"/>
    </location>
</feature>
<name>K1QPZ3_MAGGI</name>
<comment type="catalytic activity">
    <reaction evidence="15">
        <text>O-phospho-L-seryl-[protein] + H2O = L-seryl-[protein] + phosphate</text>
        <dbReference type="Rhea" id="RHEA:20629"/>
        <dbReference type="Rhea" id="RHEA-COMP:9863"/>
        <dbReference type="Rhea" id="RHEA-COMP:11604"/>
        <dbReference type="ChEBI" id="CHEBI:15377"/>
        <dbReference type="ChEBI" id="CHEBI:29999"/>
        <dbReference type="ChEBI" id="CHEBI:43474"/>
        <dbReference type="ChEBI" id="CHEBI:83421"/>
        <dbReference type="EC" id="3.1.3.16"/>
    </reaction>
</comment>
<accession>K1QPZ3</accession>
<feature type="compositionally biased region" description="Basic and acidic residues" evidence="24">
    <location>
        <begin position="652"/>
        <end position="661"/>
    </location>
</feature>
<feature type="compositionally biased region" description="Basic and acidic residues" evidence="24">
    <location>
        <begin position="437"/>
        <end position="453"/>
    </location>
</feature>
<comment type="catalytic activity">
    <reaction evidence="16">
        <text>O-phospho-L-threonyl-[protein] + H2O = L-threonyl-[protein] + phosphate</text>
        <dbReference type="Rhea" id="RHEA:47004"/>
        <dbReference type="Rhea" id="RHEA-COMP:11060"/>
        <dbReference type="Rhea" id="RHEA-COMP:11605"/>
        <dbReference type="ChEBI" id="CHEBI:15377"/>
        <dbReference type="ChEBI" id="CHEBI:30013"/>
        <dbReference type="ChEBI" id="CHEBI:43474"/>
        <dbReference type="ChEBI" id="CHEBI:61977"/>
        <dbReference type="EC" id="3.1.3.16"/>
    </reaction>
</comment>
<dbReference type="SMART" id="SM00332">
    <property type="entry name" value="PP2Cc"/>
    <property type="match status" value="1"/>
</dbReference>
<evidence type="ECO:0000256" key="15">
    <source>
        <dbReference type="ARBA" id="ARBA00047761"/>
    </source>
</evidence>
<organism evidence="26">
    <name type="scientific">Magallana gigas</name>
    <name type="common">Pacific oyster</name>
    <name type="synonym">Crassostrea gigas</name>
    <dbReference type="NCBI Taxonomy" id="29159"/>
    <lineage>
        <taxon>Eukaryota</taxon>
        <taxon>Metazoa</taxon>
        <taxon>Spiralia</taxon>
        <taxon>Lophotrochozoa</taxon>
        <taxon>Mollusca</taxon>
        <taxon>Bivalvia</taxon>
        <taxon>Autobranchia</taxon>
        <taxon>Pteriomorphia</taxon>
        <taxon>Ostreida</taxon>
        <taxon>Ostreoidea</taxon>
        <taxon>Ostreidae</taxon>
        <taxon>Magallana</taxon>
    </lineage>
</organism>
<evidence type="ECO:0000256" key="9">
    <source>
        <dbReference type="ARBA" id="ARBA00022737"/>
    </source>
</evidence>
<keyword evidence="10 23" id="KW-0378">Hydrolase</keyword>
<evidence type="ECO:0000256" key="2">
    <source>
        <dbReference type="ARBA" id="ARBA00001946"/>
    </source>
</evidence>
<dbReference type="InterPro" id="IPR015655">
    <property type="entry name" value="PP2C"/>
</dbReference>
<evidence type="ECO:0000313" key="26">
    <source>
        <dbReference type="EMBL" id="EKC33214.1"/>
    </source>
</evidence>
<dbReference type="InParanoid" id="K1QPZ3"/>
<evidence type="ECO:0000256" key="14">
    <source>
        <dbReference type="ARBA" id="ARBA00023242"/>
    </source>
</evidence>
<dbReference type="GO" id="GO:0046872">
    <property type="term" value="F:metal ion binding"/>
    <property type="evidence" value="ECO:0007669"/>
    <property type="project" value="UniProtKB-KW"/>
</dbReference>